<organism evidence="3 4">
    <name type="scientific">Apolygus lucorum</name>
    <name type="common">Small green plant bug</name>
    <name type="synonym">Lygocoris lucorum</name>
    <dbReference type="NCBI Taxonomy" id="248454"/>
    <lineage>
        <taxon>Eukaryota</taxon>
        <taxon>Metazoa</taxon>
        <taxon>Ecdysozoa</taxon>
        <taxon>Arthropoda</taxon>
        <taxon>Hexapoda</taxon>
        <taxon>Insecta</taxon>
        <taxon>Pterygota</taxon>
        <taxon>Neoptera</taxon>
        <taxon>Paraneoptera</taxon>
        <taxon>Hemiptera</taxon>
        <taxon>Heteroptera</taxon>
        <taxon>Panheteroptera</taxon>
        <taxon>Cimicomorpha</taxon>
        <taxon>Miridae</taxon>
        <taxon>Mirini</taxon>
        <taxon>Apolygus</taxon>
    </lineage>
</organism>
<sequence>MIVSLLFGVFTLIAVSAVDARPSLHKRAHKAKELVQNVENKYKDNLDQTGIHSDKKLKPASGRVSKLNLADLSRSPRSASSKAKDKLKPLSSKYRHRPSYTTLKHRRTHYLIGR</sequence>
<keyword evidence="4" id="KW-1185">Reference proteome</keyword>
<gene>
    <name evidence="3" type="ORF">GE061_007765</name>
</gene>
<accession>A0A8S9WLM1</accession>
<proteinExistence type="predicted"/>
<evidence type="ECO:0000313" key="4">
    <source>
        <dbReference type="Proteomes" id="UP000466442"/>
    </source>
</evidence>
<dbReference type="EMBL" id="WIXP02000016">
    <property type="protein sequence ID" value="KAF6198020.1"/>
    <property type="molecule type" value="Genomic_DNA"/>
</dbReference>
<evidence type="ECO:0000256" key="2">
    <source>
        <dbReference type="SAM" id="SignalP"/>
    </source>
</evidence>
<protein>
    <submittedName>
        <fullName evidence="3">Uncharacterized protein</fullName>
    </submittedName>
</protein>
<name>A0A8S9WLM1_APOLU</name>
<evidence type="ECO:0000256" key="1">
    <source>
        <dbReference type="SAM" id="MobiDB-lite"/>
    </source>
</evidence>
<evidence type="ECO:0000313" key="3">
    <source>
        <dbReference type="EMBL" id="KAF6198020.1"/>
    </source>
</evidence>
<comment type="caution">
    <text evidence="3">The sequence shown here is derived from an EMBL/GenBank/DDBJ whole genome shotgun (WGS) entry which is preliminary data.</text>
</comment>
<feature type="compositionally biased region" description="Basic residues" evidence="1">
    <location>
        <begin position="93"/>
        <end position="114"/>
    </location>
</feature>
<dbReference type="Proteomes" id="UP000466442">
    <property type="component" value="Linkage Group LG16"/>
</dbReference>
<feature type="compositionally biased region" description="Basic and acidic residues" evidence="1">
    <location>
        <begin position="42"/>
        <end position="57"/>
    </location>
</feature>
<feature type="region of interest" description="Disordered" evidence="1">
    <location>
        <begin position="42"/>
        <end position="114"/>
    </location>
</feature>
<reference evidence="3" key="1">
    <citation type="journal article" date="2021" name="Mol. Ecol. Resour.">
        <title>Apolygus lucorum genome provides insights into omnivorousness and mesophyll feeding.</title>
        <authorList>
            <person name="Liu Y."/>
            <person name="Liu H."/>
            <person name="Wang H."/>
            <person name="Huang T."/>
            <person name="Liu B."/>
            <person name="Yang B."/>
            <person name="Yin L."/>
            <person name="Li B."/>
            <person name="Zhang Y."/>
            <person name="Zhang S."/>
            <person name="Jiang F."/>
            <person name="Zhang X."/>
            <person name="Ren Y."/>
            <person name="Wang B."/>
            <person name="Wang S."/>
            <person name="Lu Y."/>
            <person name="Wu K."/>
            <person name="Fan W."/>
            <person name="Wang G."/>
        </authorList>
    </citation>
    <scope>NUCLEOTIDE SEQUENCE</scope>
    <source>
        <strain evidence="3">12Hb</strain>
    </source>
</reference>
<feature type="compositionally biased region" description="Low complexity" evidence="1">
    <location>
        <begin position="69"/>
        <end position="81"/>
    </location>
</feature>
<feature type="signal peptide" evidence="2">
    <location>
        <begin position="1"/>
        <end position="20"/>
    </location>
</feature>
<dbReference type="AlphaFoldDB" id="A0A8S9WLM1"/>
<keyword evidence="2" id="KW-0732">Signal</keyword>
<feature type="chain" id="PRO_5035782593" evidence="2">
    <location>
        <begin position="21"/>
        <end position="114"/>
    </location>
</feature>